<accession>A0A3M5NQ21</accession>
<dbReference type="Proteomes" id="UP000282636">
    <property type="component" value="Unassembled WGS sequence"/>
</dbReference>
<comment type="caution">
    <text evidence="1">The sequence shown here is derived from an EMBL/GenBank/DDBJ whole genome shotgun (WGS) entry which is preliminary data.</text>
</comment>
<evidence type="ECO:0000313" key="2">
    <source>
        <dbReference type="Proteomes" id="UP000282636"/>
    </source>
</evidence>
<feature type="non-terminal residue" evidence="1">
    <location>
        <position position="158"/>
    </location>
</feature>
<gene>
    <name evidence="1" type="ORF">ALP44_04986</name>
</gene>
<dbReference type="EMBL" id="RBTL01000037">
    <property type="protein sequence ID" value="RMT74077.1"/>
    <property type="molecule type" value="Genomic_DNA"/>
</dbReference>
<dbReference type="AlphaFoldDB" id="A0A3M5NQ21"/>
<name>A0A3M5NQ21_PSESX</name>
<protein>
    <submittedName>
        <fullName evidence="1">TraL protein</fullName>
    </submittedName>
</protein>
<evidence type="ECO:0000313" key="1">
    <source>
        <dbReference type="EMBL" id="RMT74077.1"/>
    </source>
</evidence>
<sequence>MTMGLRWCLTPLPPRACCRSARAMASTALVASRFRESTLLSSSKATALCALASLMRLARCPRPCTPYWASISAGKRKTPSQSQLPQRHRQYSRAIHARCKTQTAKELIMKKSMCGALLMVVCCLPAVGSAAVCRSGQAASVGSQTAYERAKKAADVWA</sequence>
<proteinExistence type="predicted"/>
<organism evidence="1 2">
    <name type="scientific">Pseudomonas syringae pv. theae</name>
    <dbReference type="NCBI Taxonomy" id="103985"/>
    <lineage>
        <taxon>Bacteria</taxon>
        <taxon>Pseudomonadati</taxon>
        <taxon>Pseudomonadota</taxon>
        <taxon>Gammaproteobacteria</taxon>
        <taxon>Pseudomonadales</taxon>
        <taxon>Pseudomonadaceae</taxon>
        <taxon>Pseudomonas</taxon>
        <taxon>Pseudomonas syringae</taxon>
    </lineage>
</organism>
<reference evidence="1 2" key="1">
    <citation type="submission" date="2018-08" db="EMBL/GenBank/DDBJ databases">
        <title>Recombination of ecologically and evolutionarily significant loci maintains genetic cohesion in the Pseudomonas syringae species complex.</title>
        <authorList>
            <person name="Dillon M."/>
            <person name="Thakur S."/>
            <person name="Almeida R.N.D."/>
            <person name="Weir B.S."/>
            <person name="Guttman D.S."/>
        </authorList>
    </citation>
    <scope>NUCLEOTIDE SEQUENCE [LARGE SCALE GENOMIC DNA]</scope>
    <source>
        <strain evidence="1 2">ICMP 3934</strain>
    </source>
</reference>